<dbReference type="InterPro" id="IPR006035">
    <property type="entry name" value="Ureohydrolase"/>
</dbReference>
<proteinExistence type="inferred from homology"/>
<dbReference type="PANTHER" id="PTHR11358">
    <property type="entry name" value="ARGINASE/AGMATINASE"/>
    <property type="match status" value="1"/>
</dbReference>
<dbReference type="Pfam" id="PF00491">
    <property type="entry name" value="Arginase"/>
    <property type="match status" value="1"/>
</dbReference>
<keyword evidence="3 4" id="KW-0378">Hydrolase</keyword>
<comment type="similarity">
    <text evidence="1">Belongs to the arginase family. Agmatinase subfamily.</text>
</comment>
<organism evidence="5 6">
    <name type="scientific">Candidatus Fervidibacter sacchari</name>
    <dbReference type="NCBI Taxonomy" id="1448929"/>
    <lineage>
        <taxon>Bacteria</taxon>
        <taxon>Candidatus Fervidibacterota</taxon>
        <taxon>Candidatus Fervidibacter</taxon>
    </lineage>
</organism>
<dbReference type="PROSITE" id="PS51409">
    <property type="entry name" value="ARGINASE_2"/>
    <property type="match status" value="1"/>
</dbReference>
<keyword evidence="6" id="KW-1185">Reference proteome</keyword>
<comment type="caution">
    <text evidence="5">The sequence shown here is derived from an EMBL/GenBank/DDBJ whole genome shotgun (WGS) entry which is preliminary data.</text>
</comment>
<evidence type="ECO:0000256" key="3">
    <source>
        <dbReference type="ARBA" id="ARBA00022801"/>
    </source>
</evidence>
<dbReference type="NCBIfam" id="TIGR01230">
    <property type="entry name" value="agmatinase"/>
    <property type="match status" value="1"/>
</dbReference>
<name>A0ABT2EM73_9BACT</name>
<dbReference type="PANTHER" id="PTHR11358:SF26">
    <property type="entry name" value="GUANIDINO ACID HYDROLASE, MITOCHONDRIAL"/>
    <property type="match status" value="1"/>
</dbReference>
<dbReference type="InterPro" id="IPR023696">
    <property type="entry name" value="Ureohydrolase_dom_sf"/>
</dbReference>
<evidence type="ECO:0000313" key="5">
    <source>
        <dbReference type="EMBL" id="MCS3919052.1"/>
    </source>
</evidence>
<dbReference type="CDD" id="cd11593">
    <property type="entry name" value="Agmatinase-like_2"/>
    <property type="match status" value="1"/>
</dbReference>
<keyword evidence="2" id="KW-0479">Metal-binding</keyword>
<evidence type="ECO:0000256" key="4">
    <source>
        <dbReference type="RuleBase" id="RU003684"/>
    </source>
</evidence>
<accession>A0ABT2EM73</accession>
<evidence type="ECO:0000256" key="1">
    <source>
        <dbReference type="ARBA" id="ARBA00009227"/>
    </source>
</evidence>
<dbReference type="InterPro" id="IPR020855">
    <property type="entry name" value="Ureohydrolase_Mn_BS"/>
</dbReference>
<dbReference type="GO" id="GO:0008783">
    <property type="term" value="F:agmatinase activity"/>
    <property type="evidence" value="ECO:0007669"/>
    <property type="project" value="UniProtKB-EC"/>
</dbReference>
<gene>
    <name evidence="5" type="ORF">M2350_001452</name>
</gene>
<reference evidence="5 6" key="1">
    <citation type="submission" date="2022-08" db="EMBL/GenBank/DDBJ databases">
        <title>Bacterial and archaeal communities from various locations to study Microbial Dark Matter (Phase II).</title>
        <authorList>
            <person name="Stepanauskas R."/>
        </authorList>
    </citation>
    <scope>NUCLEOTIDE SEQUENCE [LARGE SCALE GENOMIC DNA]</scope>
    <source>
        <strain evidence="5 6">PD1</strain>
    </source>
</reference>
<dbReference type="PRINTS" id="PR00116">
    <property type="entry name" value="ARGINASE"/>
</dbReference>
<dbReference type="PIRSF" id="PIRSF036979">
    <property type="entry name" value="Arginase"/>
    <property type="match status" value="1"/>
</dbReference>
<dbReference type="RefSeq" id="WP_259095141.1">
    <property type="nucleotide sequence ID" value="NZ_CP130454.1"/>
</dbReference>
<dbReference type="PROSITE" id="PS01053">
    <property type="entry name" value="ARGINASE_1"/>
    <property type="match status" value="1"/>
</dbReference>
<dbReference type="SUPFAM" id="SSF52768">
    <property type="entry name" value="Arginase/deacetylase"/>
    <property type="match status" value="1"/>
</dbReference>
<evidence type="ECO:0000256" key="2">
    <source>
        <dbReference type="ARBA" id="ARBA00022723"/>
    </source>
</evidence>
<evidence type="ECO:0000313" key="6">
    <source>
        <dbReference type="Proteomes" id="UP001204798"/>
    </source>
</evidence>
<protein>
    <submittedName>
        <fullName evidence="5">Agmatinase</fullName>
        <ecNumber evidence="5">3.5.3.11</ecNumber>
    </submittedName>
</protein>
<dbReference type="EMBL" id="JANUCP010000002">
    <property type="protein sequence ID" value="MCS3919052.1"/>
    <property type="molecule type" value="Genomic_DNA"/>
</dbReference>
<dbReference type="InterPro" id="IPR005925">
    <property type="entry name" value="Agmatinase-rel"/>
</dbReference>
<dbReference type="Proteomes" id="UP001204798">
    <property type="component" value="Unassembled WGS sequence"/>
</dbReference>
<dbReference type="Gene3D" id="3.40.800.10">
    <property type="entry name" value="Ureohydrolase domain"/>
    <property type="match status" value="1"/>
</dbReference>
<sequence length="266" mass="28949">MRFLEAGQVDDAQVVIVGAPFEEASSYRKGSSLAPLAIRRASQSIESYSAIFRADLRDVSLGDAGDLTLSNQIEEALSQVADAVESFLRKGKRVVVLGGDHSVSIGAIAGARRVVPNLQVAVLDAHSDWRDSYNGSRYSHACTVRRIWELVEGRVWVAGTRSFVGSEDWSRYVSVEELPQKLDPSRPTYLSIDIDALDPSLCPGVGNPEPGGLRYEQVISLFKALSEFSLIGMDIVEVHPLYDPAEITAVTAAKLVQEGILAFWGK</sequence>
<dbReference type="EC" id="3.5.3.11" evidence="5"/>